<dbReference type="GO" id="GO:0005506">
    <property type="term" value="F:iron ion binding"/>
    <property type="evidence" value="ECO:0007669"/>
    <property type="project" value="InterPro"/>
</dbReference>
<dbReference type="EMBL" id="CP002696">
    <property type="protein sequence ID" value="AEE16602.1"/>
    <property type="molecule type" value="Genomic_DNA"/>
</dbReference>
<dbReference type="eggNOG" id="COG2033">
    <property type="taxonomic scope" value="Bacteria"/>
</dbReference>
<comment type="similarity">
    <text evidence="1">Belongs to the desulfoferrodoxin family.</text>
</comment>
<dbReference type="InterPro" id="IPR051233">
    <property type="entry name" value="Desulfoferrodoxin_SOR"/>
</dbReference>
<evidence type="ECO:0000259" key="6">
    <source>
        <dbReference type="Pfam" id="PF01880"/>
    </source>
</evidence>
<evidence type="ECO:0000256" key="1">
    <source>
        <dbReference type="ARBA" id="ARBA00005941"/>
    </source>
</evidence>
<dbReference type="InterPro" id="IPR036073">
    <property type="entry name" value="Desulfoferrodoxin_Fe-bd_dom_sf"/>
</dbReference>
<evidence type="ECO:0000256" key="3">
    <source>
        <dbReference type="ARBA" id="ARBA00022723"/>
    </source>
</evidence>
<dbReference type="Gene3D" id="2.60.40.730">
    <property type="entry name" value="SOR catalytic domain"/>
    <property type="match status" value="1"/>
</dbReference>
<dbReference type="InterPro" id="IPR002742">
    <property type="entry name" value="Desulfoferrodoxin_Fe-bd_dom"/>
</dbReference>
<evidence type="ECO:0000313" key="7">
    <source>
        <dbReference type="EMBL" id="AEE16602.1"/>
    </source>
</evidence>
<dbReference type="Pfam" id="PF01880">
    <property type="entry name" value="Desulfoferrodox"/>
    <property type="match status" value="1"/>
</dbReference>
<dbReference type="HOGENOM" id="CLU_118960_1_0_12"/>
<dbReference type="STRING" id="906968.Trebr_1174"/>
<dbReference type="RefSeq" id="WP_013758309.1">
    <property type="nucleotide sequence ID" value="NC_015500.1"/>
</dbReference>
<dbReference type="AlphaFoldDB" id="F4LL05"/>
<evidence type="ECO:0000256" key="4">
    <source>
        <dbReference type="ARBA" id="ARBA00022982"/>
    </source>
</evidence>
<dbReference type="KEGG" id="tbe:Trebr_1174"/>
<keyword evidence="4" id="KW-0249">Electron transport</keyword>
<dbReference type="GO" id="GO:0016491">
    <property type="term" value="F:oxidoreductase activity"/>
    <property type="evidence" value="ECO:0007669"/>
    <property type="project" value="InterPro"/>
</dbReference>
<evidence type="ECO:0000313" key="8">
    <source>
        <dbReference type="Proteomes" id="UP000006546"/>
    </source>
</evidence>
<keyword evidence="3" id="KW-0479">Metal-binding</keyword>
<keyword evidence="2" id="KW-0813">Transport</keyword>
<dbReference type="PANTHER" id="PTHR36541:SF1">
    <property type="entry name" value="SUPEROXIDE REDUCTASE-RELATED"/>
    <property type="match status" value="1"/>
</dbReference>
<gene>
    <name evidence="7" type="ordered locus">Trebr_1174</name>
</gene>
<reference evidence="8" key="1">
    <citation type="submission" date="2011-04" db="EMBL/GenBank/DDBJ databases">
        <title>The complete genome of Treponema brennaborense DSM 12168.</title>
        <authorList>
            <person name="Lucas S."/>
            <person name="Han J."/>
            <person name="Lapidus A."/>
            <person name="Bruce D."/>
            <person name="Goodwin L."/>
            <person name="Pitluck S."/>
            <person name="Peters L."/>
            <person name="Kyrpides N."/>
            <person name="Mavromatis K."/>
            <person name="Ivanova N."/>
            <person name="Mikhailova N."/>
            <person name="Pagani I."/>
            <person name="Teshima H."/>
            <person name="Detter J.C."/>
            <person name="Tapia R."/>
            <person name="Han C."/>
            <person name="Land M."/>
            <person name="Hauser L."/>
            <person name="Markowitz V."/>
            <person name="Cheng J.-F."/>
            <person name="Hugenholtz P."/>
            <person name="Woyke T."/>
            <person name="Wu D."/>
            <person name="Gronow S."/>
            <person name="Wellnitz S."/>
            <person name="Brambilla E."/>
            <person name="Klenk H.-P."/>
            <person name="Eisen J.A."/>
        </authorList>
    </citation>
    <scope>NUCLEOTIDE SEQUENCE [LARGE SCALE GENOMIC DNA]</scope>
    <source>
        <strain evidence="8">DSM 12168 / CIP 105900 / DD5/3</strain>
    </source>
</reference>
<dbReference type="OrthoDB" id="9814936at2"/>
<protein>
    <submittedName>
        <fullName evidence="7">Desulfoferrodoxin ferrous iron-binding region</fullName>
    </submittedName>
</protein>
<name>F4LL05_TREBD</name>
<feature type="domain" description="Desulfoferrodoxin ferrous iron-binding" evidence="6">
    <location>
        <begin position="40"/>
        <end position="123"/>
    </location>
</feature>
<keyword evidence="5" id="KW-0408">Iron</keyword>
<dbReference type="SUPFAM" id="SSF49367">
    <property type="entry name" value="Superoxide reductase-like"/>
    <property type="match status" value="1"/>
</dbReference>
<organism evidence="7 8">
    <name type="scientific">Treponema brennaborense (strain DSM 12168 / CIP 105900 / DD5/3)</name>
    <dbReference type="NCBI Taxonomy" id="906968"/>
    <lineage>
        <taxon>Bacteria</taxon>
        <taxon>Pseudomonadati</taxon>
        <taxon>Spirochaetota</taxon>
        <taxon>Spirochaetia</taxon>
        <taxon>Spirochaetales</taxon>
        <taxon>Treponemataceae</taxon>
        <taxon>Treponema</taxon>
    </lineage>
</organism>
<evidence type="ECO:0000256" key="2">
    <source>
        <dbReference type="ARBA" id="ARBA00022448"/>
    </source>
</evidence>
<proteinExistence type="inferred from homology"/>
<keyword evidence="8" id="KW-1185">Reference proteome</keyword>
<dbReference type="Proteomes" id="UP000006546">
    <property type="component" value="Chromosome"/>
</dbReference>
<evidence type="ECO:0000256" key="5">
    <source>
        <dbReference type="ARBA" id="ARBA00023004"/>
    </source>
</evidence>
<dbReference type="PANTHER" id="PTHR36541">
    <property type="entry name" value="SUPEROXIDE REDUCTASE-RELATED"/>
    <property type="match status" value="1"/>
</dbReference>
<accession>F4LL05</accession>
<sequence>MNMNTEFLLCGDCKSVLLKIPGTVPNAPEGTAPLAAGVVEASHEKHVPVAVRHADTVSVDVGSTLHPMTAEHYILWILLRTDTGFHIRTLAPGQEPKADFVLAKQEKPVTVYAMCNIHGLWQADM</sequence>